<feature type="compositionally biased region" description="Acidic residues" evidence="1">
    <location>
        <begin position="44"/>
        <end position="58"/>
    </location>
</feature>
<keyword evidence="3" id="KW-1185">Reference proteome</keyword>
<protein>
    <submittedName>
        <fullName evidence="2">Uncharacterized protein</fullName>
    </submittedName>
</protein>
<evidence type="ECO:0000256" key="1">
    <source>
        <dbReference type="SAM" id="MobiDB-lite"/>
    </source>
</evidence>
<proteinExistence type="predicted"/>
<dbReference type="AlphaFoldDB" id="A0AAV6PQ11"/>
<feature type="region of interest" description="Disordered" evidence="1">
    <location>
        <begin position="36"/>
        <end position="67"/>
    </location>
</feature>
<dbReference type="Proteomes" id="UP000693946">
    <property type="component" value="Unassembled WGS sequence"/>
</dbReference>
<organism evidence="2 3">
    <name type="scientific">Solea senegalensis</name>
    <name type="common">Senegalese sole</name>
    <dbReference type="NCBI Taxonomy" id="28829"/>
    <lineage>
        <taxon>Eukaryota</taxon>
        <taxon>Metazoa</taxon>
        <taxon>Chordata</taxon>
        <taxon>Craniata</taxon>
        <taxon>Vertebrata</taxon>
        <taxon>Euteleostomi</taxon>
        <taxon>Actinopterygii</taxon>
        <taxon>Neopterygii</taxon>
        <taxon>Teleostei</taxon>
        <taxon>Neoteleostei</taxon>
        <taxon>Acanthomorphata</taxon>
        <taxon>Carangaria</taxon>
        <taxon>Pleuronectiformes</taxon>
        <taxon>Pleuronectoidei</taxon>
        <taxon>Soleidae</taxon>
        <taxon>Solea</taxon>
    </lineage>
</organism>
<sequence length="286" mass="32577">MGQGRSSSSPQVLLIGLDSAGKSTLLAYLLTGQPPTETIVNPAAEEEEEEEDYDDEETLSAATGRDPEGPTEVCLNIMYSYWHCSTHSYLFTFSERNLEFDMYTEVMSIDNGQTSTFLSFNRTWLAITKRMVHQLLEHSLTFGQYHVKSVCRTAGIKCRPYVSQLPVKELYMVHLMKTIQKTEKEMVYLDRQITKTDLEILLLERQLRDGMVILSVVDLYDRVLLSSNNYNIMENNTCHNDVTCPLWGDPELTQALEPGFERGLAWIASIPQQVAIKLSCNYRGHI</sequence>
<evidence type="ECO:0000313" key="2">
    <source>
        <dbReference type="EMBL" id="KAG7471672.1"/>
    </source>
</evidence>
<gene>
    <name evidence="2" type="ORF">JOB18_013859</name>
</gene>
<accession>A0AAV6PQ11</accession>
<dbReference type="EMBL" id="JAGKHQ010000167">
    <property type="protein sequence ID" value="KAG7471672.1"/>
    <property type="molecule type" value="Genomic_DNA"/>
</dbReference>
<comment type="caution">
    <text evidence="2">The sequence shown here is derived from an EMBL/GenBank/DDBJ whole genome shotgun (WGS) entry which is preliminary data.</text>
</comment>
<reference evidence="2 3" key="1">
    <citation type="journal article" date="2021" name="Sci. Rep.">
        <title>Chromosome anchoring in Senegalese sole (Solea senegalensis) reveals sex-associated markers and genome rearrangements in flatfish.</title>
        <authorList>
            <person name="Guerrero-Cozar I."/>
            <person name="Gomez-Garrido J."/>
            <person name="Berbel C."/>
            <person name="Martinez-Blanch J.F."/>
            <person name="Alioto T."/>
            <person name="Claros M.G."/>
            <person name="Gagnaire P.A."/>
            <person name="Manchado M."/>
        </authorList>
    </citation>
    <scope>NUCLEOTIDE SEQUENCE [LARGE SCALE GENOMIC DNA]</scope>
    <source>
        <strain evidence="2">Sse05_10M</strain>
    </source>
</reference>
<evidence type="ECO:0000313" key="3">
    <source>
        <dbReference type="Proteomes" id="UP000693946"/>
    </source>
</evidence>
<name>A0AAV6PQ11_SOLSE</name>